<comment type="caution">
    <text evidence="2">The sequence shown here is derived from an EMBL/GenBank/DDBJ whole genome shotgun (WGS) entry which is preliminary data.</text>
</comment>
<evidence type="ECO:0000313" key="3">
    <source>
        <dbReference type="Proteomes" id="UP001549920"/>
    </source>
</evidence>
<feature type="domain" description="Retrotransposon gag" evidence="1">
    <location>
        <begin position="210"/>
        <end position="295"/>
    </location>
</feature>
<evidence type="ECO:0000259" key="1">
    <source>
        <dbReference type="Pfam" id="PF03732"/>
    </source>
</evidence>
<protein>
    <recommendedName>
        <fullName evidence="1">Retrotransposon gag domain-containing protein</fullName>
    </recommendedName>
</protein>
<dbReference type="Proteomes" id="UP001549920">
    <property type="component" value="Unassembled WGS sequence"/>
</dbReference>
<keyword evidence="3" id="KW-1185">Reference proteome</keyword>
<name>A0ABR3H165_LOXSC</name>
<evidence type="ECO:0000313" key="2">
    <source>
        <dbReference type="EMBL" id="KAL0858559.1"/>
    </source>
</evidence>
<reference evidence="2 3" key="1">
    <citation type="submission" date="2024-06" db="EMBL/GenBank/DDBJ databases">
        <title>A chromosome-level genome assembly of beet webworm, Loxostege sticticalis.</title>
        <authorList>
            <person name="Zhang Y."/>
        </authorList>
    </citation>
    <scope>NUCLEOTIDE SEQUENCE [LARGE SCALE GENOMIC DNA]</scope>
    <source>
        <strain evidence="2">AQ026</strain>
        <tissue evidence="2">Whole body</tissue>
    </source>
</reference>
<organism evidence="2 3">
    <name type="scientific">Loxostege sticticalis</name>
    <name type="common">Beet webworm moth</name>
    <dbReference type="NCBI Taxonomy" id="481309"/>
    <lineage>
        <taxon>Eukaryota</taxon>
        <taxon>Metazoa</taxon>
        <taxon>Ecdysozoa</taxon>
        <taxon>Arthropoda</taxon>
        <taxon>Hexapoda</taxon>
        <taxon>Insecta</taxon>
        <taxon>Pterygota</taxon>
        <taxon>Neoptera</taxon>
        <taxon>Endopterygota</taxon>
        <taxon>Lepidoptera</taxon>
        <taxon>Glossata</taxon>
        <taxon>Ditrysia</taxon>
        <taxon>Pyraloidea</taxon>
        <taxon>Crambidae</taxon>
        <taxon>Pyraustinae</taxon>
        <taxon>Loxostege</taxon>
    </lineage>
</organism>
<gene>
    <name evidence="2" type="ORF">ABMA27_012412</name>
</gene>
<sequence length="320" mass="37301">MSYPIKFLHLQKSELQYEVIIRGEAPASTVLELRRQVCKLTQIYQSNDIADSCLELSDDIKGISESLNKVKANLDNLSLALDESLIDRTRSLLNHIHHRFRRLEQPEPNSELFSKLKMIKKTFDEYNNLYSKIIEPEEFRDSESAPVETEKNTTGIDNLNVTVHCDRGLSADFAKLKFDGKSCVRSFIQRLEEFRQAKNVSDDKIMSYAYEIFTGDALHWFRSIKDDVKHWDNLVTKLRQDFDIFDYDYRMITEIRNRTQGESENIIVFLAIIKGMFSRLSTPMSEKDQLEIILHNIRPCYSNVLANCPNIKSEQSKKNE</sequence>
<dbReference type="Pfam" id="PF03732">
    <property type="entry name" value="Retrotrans_gag"/>
    <property type="match status" value="1"/>
</dbReference>
<proteinExistence type="predicted"/>
<accession>A0ABR3H165</accession>
<dbReference type="EMBL" id="JBEUOH010000030">
    <property type="protein sequence ID" value="KAL0858559.1"/>
    <property type="molecule type" value="Genomic_DNA"/>
</dbReference>
<dbReference type="InterPro" id="IPR005162">
    <property type="entry name" value="Retrotrans_gag_dom"/>
</dbReference>